<keyword evidence="3 4" id="KW-0067">ATP-binding</keyword>
<dbReference type="InterPro" id="IPR014001">
    <property type="entry name" value="Helicase_ATP-bd"/>
</dbReference>
<keyword evidence="4" id="KW-0347">Helicase</keyword>
<dbReference type="InterPro" id="IPR011545">
    <property type="entry name" value="DEAD/DEAH_box_helicase_dom"/>
</dbReference>
<evidence type="ECO:0000256" key="3">
    <source>
        <dbReference type="ARBA" id="ARBA00022840"/>
    </source>
</evidence>
<comment type="similarity">
    <text evidence="4">Belongs to the DEAD box helicase family.</text>
</comment>
<feature type="domain" description="Helicase ATP-binding" evidence="6">
    <location>
        <begin position="204"/>
        <end position="329"/>
    </location>
</feature>
<dbReference type="GO" id="GO:0016787">
    <property type="term" value="F:hydrolase activity"/>
    <property type="evidence" value="ECO:0007669"/>
    <property type="project" value="UniProtKB-KW"/>
</dbReference>
<dbReference type="PROSITE" id="PS51192">
    <property type="entry name" value="HELICASE_ATP_BIND_1"/>
    <property type="match status" value="1"/>
</dbReference>
<dbReference type="EC" id="3.6.4.13" evidence="4"/>
<dbReference type="EMBL" id="KN838537">
    <property type="protein sequence ID" value="KIK09944.1"/>
    <property type="molecule type" value="Genomic_DNA"/>
</dbReference>
<dbReference type="GO" id="GO:0005524">
    <property type="term" value="F:ATP binding"/>
    <property type="evidence" value="ECO:0007669"/>
    <property type="project" value="UniProtKB-UniRule"/>
</dbReference>
<keyword evidence="2 4" id="KW-0378">Hydrolase</keyword>
<keyword evidence="8" id="KW-1185">Reference proteome</keyword>
<dbReference type="GO" id="GO:0003724">
    <property type="term" value="F:RNA helicase activity"/>
    <property type="evidence" value="ECO:0007669"/>
    <property type="project" value="UniProtKB-EC"/>
</dbReference>
<dbReference type="AlphaFoldDB" id="A0A0C9Y7E1"/>
<feature type="region of interest" description="Disordered" evidence="5">
    <location>
        <begin position="24"/>
        <end position="63"/>
    </location>
</feature>
<evidence type="ECO:0000256" key="1">
    <source>
        <dbReference type="ARBA" id="ARBA00022741"/>
    </source>
</evidence>
<dbReference type="Pfam" id="PF00270">
    <property type="entry name" value="DEAD"/>
    <property type="match status" value="1"/>
</dbReference>
<comment type="catalytic activity">
    <reaction evidence="4">
        <text>ATP + H2O = ADP + phosphate + H(+)</text>
        <dbReference type="Rhea" id="RHEA:13065"/>
        <dbReference type="ChEBI" id="CHEBI:15377"/>
        <dbReference type="ChEBI" id="CHEBI:15378"/>
        <dbReference type="ChEBI" id="CHEBI:30616"/>
        <dbReference type="ChEBI" id="CHEBI:43474"/>
        <dbReference type="ChEBI" id="CHEBI:456216"/>
        <dbReference type="EC" id="3.6.4.13"/>
    </reaction>
</comment>
<dbReference type="OrthoDB" id="422663at2759"/>
<dbReference type="SUPFAM" id="SSF52540">
    <property type="entry name" value="P-loop containing nucleoside triphosphate hydrolases"/>
    <property type="match status" value="1"/>
</dbReference>
<dbReference type="GO" id="GO:0003723">
    <property type="term" value="F:RNA binding"/>
    <property type="evidence" value="ECO:0007669"/>
    <property type="project" value="UniProtKB-UniRule"/>
</dbReference>
<reference evidence="8" key="2">
    <citation type="submission" date="2015-01" db="EMBL/GenBank/DDBJ databases">
        <title>Evolutionary Origins and Diversification of the Mycorrhizal Mutualists.</title>
        <authorList>
            <consortium name="DOE Joint Genome Institute"/>
            <consortium name="Mycorrhizal Genomics Consortium"/>
            <person name="Kohler A."/>
            <person name="Kuo A."/>
            <person name="Nagy L.G."/>
            <person name="Floudas D."/>
            <person name="Copeland A."/>
            <person name="Barry K.W."/>
            <person name="Cichocki N."/>
            <person name="Veneault-Fourrey C."/>
            <person name="LaButti K."/>
            <person name="Lindquist E.A."/>
            <person name="Lipzen A."/>
            <person name="Lundell T."/>
            <person name="Morin E."/>
            <person name="Murat C."/>
            <person name="Riley R."/>
            <person name="Ohm R."/>
            <person name="Sun H."/>
            <person name="Tunlid A."/>
            <person name="Henrissat B."/>
            <person name="Grigoriev I.V."/>
            <person name="Hibbett D.S."/>
            <person name="Martin F."/>
        </authorList>
    </citation>
    <scope>NUCLEOTIDE SEQUENCE [LARGE SCALE GENOMIC DNA]</scope>
    <source>
        <strain evidence="8">LaAM-08-1</strain>
    </source>
</reference>
<protein>
    <recommendedName>
        <fullName evidence="4">ATP-dependent RNA helicase</fullName>
        <ecNumber evidence="4">3.6.4.13</ecNumber>
    </recommendedName>
</protein>
<dbReference type="HOGENOM" id="CLU_533237_0_0_1"/>
<name>A0A0C9Y7E1_9AGAR</name>
<dbReference type="SMART" id="SM00487">
    <property type="entry name" value="DEXDc"/>
    <property type="match status" value="1"/>
</dbReference>
<evidence type="ECO:0000259" key="6">
    <source>
        <dbReference type="PROSITE" id="PS51192"/>
    </source>
</evidence>
<evidence type="ECO:0000256" key="2">
    <source>
        <dbReference type="ARBA" id="ARBA00022801"/>
    </source>
</evidence>
<dbReference type="PANTHER" id="PTHR24031">
    <property type="entry name" value="RNA HELICASE"/>
    <property type="match status" value="1"/>
</dbReference>
<accession>A0A0C9Y7E1</accession>
<comment type="domain">
    <text evidence="4">The Q motif is unique to and characteristic of the DEAD box family of RNA helicases and controls ATP binding and hydrolysis.</text>
</comment>
<dbReference type="Proteomes" id="UP000054477">
    <property type="component" value="Unassembled WGS sequence"/>
</dbReference>
<proteinExistence type="inferred from homology"/>
<evidence type="ECO:0000313" key="8">
    <source>
        <dbReference type="Proteomes" id="UP000054477"/>
    </source>
</evidence>
<dbReference type="STRING" id="1095629.A0A0C9Y7E1"/>
<dbReference type="InterPro" id="IPR027417">
    <property type="entry name" value="P-loop_NTPase"/>
</dbReference>
<keyword evidence="4" id="KW-0694">RNA-binding</keyword>
<dbReference type="Gene3D" id="3.40.50.300">
    <property type="entry name" value="P-loop containing nucleotide triphosphate hydrolases"/>
    <property type="match status" value="1"/>
</dbReference>
<gene>
    <name evidence="7" type="ORF">K443DRAFT_528</name>
</gene>
<comment type="function">
    <text evidence="4">RNA helicase.</text>
</comment>
<reference evidence="7 8" key="1">
    <citation type="submission" date="2014-04" db="EMBL/GenBank/DDBJ databases">
        <authorList>
            <consortium name="DOE Joint Genome Institute"/>
            <person name="Kuo A."/>
            <person name="Kohler A."/>
            <person name="Nagy L.G."/>
            <person name="Floudas D."/>
            <person name="Copeland A."/>
            <person name="Barry K.W."/>
            <person name="Cichocki N."/>
            <person name="Veneault-Fourrey C."/>
            <person name="LaButti K."/>
            <person name="Lindquist E.A."/>
            <person name="Lipzen A."/>
            <person name="Lundell T."/>
            <person name="Morin E."/>
            <person name="Murat C."/>
            <person name="Sun H."/>
            <person name="Tunlid A."/>
            <person name="Henrissat B."/>
            <person name="Grigoriev I.V."/>
            <person name="Hibbett D.S."/>
            <person name="Martin F."/>
            <person name="Nordberg H.P."/>
            <person name="Cantor M.N."/>
            <person name="Hua S.X."/>
        </authorList>
    </citation>
    <scope>NUCLEOTIDE SEQUENCE [LARGE SCALE GENOMIC DNA]</scope>
    <source>
        <strain evidence="7 8">LaAM-08-1</strain>
    </source>
</reference>
<evidence type="ECO:0000256" key="4">
    <source>
        <dbReference type="RuleBase" id="RU365068"/>
    </source>
</evidence>
<evidence type="ECO:0000313" key="7">
    <source>
        <dbReference type="EMBL" id="KIK09944.1"/>
    </source>
</evidence>
<evidence type="ECO:0000256" key="5">
    <source>
        <dbReference type="SAM" id="MobiDB-lite"/>
    </source>
</evidence>
<sequence>MDGQVRTWHISSTSLSLNDRLRAKHVAKRRSRTGDSLPTGDVGPRPAKRARKEAPQQQPTAFNRSARPIQIFSSLFSYNPQVEIPAKVSSSPVGAPSNAQLDASTFSGLGLNPLLISHLANKMNIHNPAAIQRAALPRCVHTAADRFQQNVIFSTSHHSRLVALELPVLHRSINWDVGGHNCAYPRTRQTNIRCGGSPFEAYDRRRIGQARLLVSGSTRTHEKATLRKGVPILVSTPGRLLDHLQNTSSFNVGKYRWLVLHEAGRLTDLGFEETIKVIIKGLQAIAKGKSIEVGGWDREHCRRTILCSATLHEEVQKLAGTALINPLTIKATEADKPTDVLPTEHKNKLFPTQSETFTAPSQLSQKHVIVPLKPRFIALVALLRTLVAQAQRNCGTKIIVFLSCADSVDLHWKLLAGSTMDDGVEPSAADSGIDSDEDIKTEPRIKPLVSEQVQATCSFLPNVSVHRFHSLPTSTRLASIKEFSGIPSKNKDSSQEASSTVLLCTLMACRS</sequence>
<organism evidence="7 8">
    <name type="scientific">Laccaria amethystina LaAM-08-1</name>
    <dbReference type="NCBI Taxonomy" id="1095629"/>
    <lineage>
        <taxon>Eukaryota</taxon>
        <taxon>Fungi</taxon>
        <taxon>Dikarya</taxon>
        <taxon>Basidiomycota</taxon>
        <taxon>Agaricomycotina</taxon>
        <taxon>Agaricomycetes</taxon>
        <taxon>Agaricomycetidae</taxon>
        <taxon>Agaricales</taxon>
        <taxon>Agaricineae</taxon>
        <taxon>Hydnangiaceae</taxon>
        <taxon>Laccaria</taxon>
    </lineage>
</organism>
<keyword evidence="1 4" id="KW-0547">Nucleotide-binding</keyword>